<protein>
    <recommendedName>
        <fullName evidence="1">SnoaL-like domain-containing protein</fullName>
    </recommendedName>
</protein>
<sequence length="122" mass="13488">MSDFDQMGVVVDWVDACRTGDLTMLLDLYADDAQVECTCNGTQHYHRGRRELESYWGSRLSAYLAAGFGLEEIEPAPDGVDLEYSVAGALRIHASFRFSPEGKIYSTLCTPSRQNAHEGCAC</sequence>
<gene>
    <name evidence="2" type="ORF">FBZ96_101458</name>
</gene>
<evidence type="ECO:0000313" key="2">
    <source>
        <dbReference type="EMBL" id="TWB06645.1"/>
    </source>
</evidence>
<dbReference type="Proteomes" id="UP000319949">
    <property type="component" value="Unassembled WGS sequence"/>
</dbReference>
<comment type="caution">
    <text evidence="2">The sequence shown here is derived from an EMBL/GenBank/DDBJ whole genome shotgun (WGS) entry which is preliminary data.</text>
</comment>
<name>A0A560EBD9_9BRAD</name>
<dbReference type="Pfam" id="PF12680">
    <property type="entry name" value="SnoaL_2"/>
    <property type="match status" value="1"/>
</dbReference>
<dbReference type="InterPro" id="IPR032710">
    <property type="entry name" value="NTF2-like_dom_sf"/>
</dbReference>
<dbReference type="RefSeq" id="WP_063686522.1">
    <property type="nucleotide sequence ID" value="NZ_LVEM01000002.1"/>
</dbReference>
<organism evidence="2 3">
    <name type="scientific">Bradyrhizobium stylosanthis</name>
    <dbReference type="NCBI Taxonomy" id="1803665"/>
    <lineage>
        <taxon>Bacteria</taxon>
        <taxon>Pseudomonadati</taxon>
        <taxon>Pseudomonadota</taxon>
        <taxon>Alphaproteobacteria</taxon>
        <taxon>Hyphomicrobiales</taxon>
        <taxon>Nitrobacteraceae</taxon>
        <taxon>Bradyrhizobium</taxon>
    </lineage>
</organism>
<proteinExistence type="predicted"/>
<dbReference type="EMBL" id="VITK01000001">
    <property type="protein sequence ID" value="TWB06645.1"/>
    <property type="molecule type" value="Genomic_DNA"/>
</dbReference>
<feature type="domain" description="SnoaL-like" evidence="1">
    <location>
        <begin position="10"/>
        <end position="104"/>
    </location>
</feature>
<keyword evidence="3" id="KW-1185">Reference proteome</keyword>
<dbReference type="InterPro" id="IPR037401">
    <property type="entry name" value="SnoaL-like"/>
</dbReference>
<evidence type="ECO:0000259" key="1">
    <source>
        <dbReference type="Pfam" id="PF12680"/>
    </source>
</evidence>
<dbReference type="Gene3D" id="3.10.450.50">
    <property type="match status" value="1"/>
</dbReference>
<dbReference type="SUPFAM" id="SSF54427">
    <property type="entry name" value="NTF2-like"/>
    <property type="match status" value="1"/>
</dbReference>
<dbReference type="STRING" id="1803665.GCA_001641335_03586"/>
<accession>A0A560EBD9</accession>
<reference evidence="2 3" key="1">
    <citation type="submission" date="2019-06" db="EMBL/GenBank/DDBJ databases">
        <title>Genomic Encyclopedia of Type Strains, Phase IV (KMG-V): Genome sequencing to study the core and pangenomes of soil and plant-associated prokaryotes.</title>
        <authorList>
            <person name="Whitman W."/>
        </authorList>
    </citation>
    <scope>NUCLEOTIDE SEQUENCE [LARGE SCALE GENOMIC DNA]</scope>
    <source>
        <strain evidence="2 3">BR 510</strain>
    </source>
</reference>
<dbReference type="AlphaFoldDB" id="A0A560EBD9"/>
<evidence type="ECO:0000313" key="3">
    <source>
        <dbReference type="Proteomes" id="UP000319949"/>
    </source>
</evidence>
<dbReference type="OrthoDB" id="8249151at2"/>